<name>A0A6M3IT81_9ZZZZ</name>
<accession>A0A6M3IT81</accession>
<protein>
    <submittedName>
        <fullName evidence="1">Uncharacterized protein</fullName>
    </submittedName>
</protein>
<sequence length="82" mass="8902">MTYRLTVRFSNNIVAEAISDGEELSSLRTAIERAINLNGSTGSHFTESQATFSNIELEIVRLPVSPASGIKVAEAGFENKED</sequence>
<evidence type="ECO:0000313" key="1">
    <source>
        <dbReference type="EMBL" id="QJA60693.1"/>
    </source>
</evidence>
<dbReference type="EMBL" id="MT141417">
    <property type="protein sequence ID" value="QJA60693.1"/>
    <property type="molecule type" value="Genomic_DNA"/>
</dbReference>
<proteinExistence type="predicted"/>
<gene>
    <name evidence="1" type="ORF">MM415B01070_0027</name>
</gene>
<dbReference type="AlphaFoldDB" id="A0A6M3IT81"/>
<organism evidence="1">
    <name type="scientific">viral metagenome</name>
    <dbReference type="NCBI Taxonomy" id="1070528"/>
    <lineage>
        <taxon>unclassified sequences</taxon>
        <taxon>metagenomes</taxon>
        <taxon>organismal metagenomes</taxon>
    </lineage>
</organism>
<reference evidence="1" key="1">
    <citation type="submission" date="2020-03" db="EMBL/GenBank/DDBJ databases">
        <title>The deep terrestrial virosphere.</title>
        <authorList>
            <person name="Holmfeldt K."/>
            <person name="Nilsson E."/>
            <person name="Simone D."/>
            <person name="Lopez-Fernandez M."/>
            <person name="Wu X."/>
            <person name="de Brujin I."/>
            <person name="Lundin D."/>
            <person name="Andersson A."/>
            <person name="Bertilsson S."/>
            <person name="Dopson M."/>
        </authorList>
    </citation>
    <scope>NUCLEOTIDE SEQUENCE</scope>
    <source>
        <strain evidence="1">MM415B01070</strain>
    </source>
</reference>